<name>L7M607_RHIPC</name>
<evidence type="ECO:0000259" key="1">
    <source>
        <dbReference type="Pfam" id="PF13966"/>
    </source>
</evidence>
<proteinExistence type="evidence at transcript level"/>
<feature type="domain" description="Reverse transcriptase zinc-binding" evidence="1">
    <location>
        <begin position="4"/>
        <end position="61"/>
    </location>
</feature>
<evidence type="ECO:0000313" key="2">
    <source>
        <dbReference type="EMBL" id="JAA58563.1"/>
    </source>
</evidence>
<reference evidence="2" key="2">
    <citation type="journal article" date="2015" name="J. Proteomics">
        <title>Sexual differences in the sialomes of the zebra tick, Rhipicephalus pulchellus.</title>
        <authorList>
            <person name="Tan A.W."/>
            <person name="Francischetti I.M."/>
            <person name="Slovak M."/>
            <person name="Kini R.M."/>
            <person name="Ribeiro J.M."/>
        </authorList>
    </citation>
    <scope>NUCLEOTIDE SEQUENCE</scope>
    <source>
        <tissue evidence="2">Salivary gland</tissue>
    </source>
</reference>
<reference evidence="2" key="1">
    <citation type="submission" date="2012-11" db="EMBL/GenBank/DDBJ databases">
        <authorList>
            <person name="Lucero-Rivera Y.E."/>
            <person name="Tovar-Ramirez D."/>
        </authorList>
    </citation>
    <scope>NUCLEOTIDE SEQUENCE</scope>
    <source>
        <tissue evidence="2">Salivary gland</tissue>
    </source>
</reference>
<dbReference type="EMBL" id="GACK01006471">
    <property type="protein sequence ID" value="JAA58563.1"/>
    <property type="molecule type" value="mRNA"/>
</dbReference>
<dbReference type="AlphaFoldDB" id="L7M607"/>
<protein>
    <recommendedName>
        <fullName evidence="1">Reverse transcriptase zinc-binding domain-containing protein</fullName>
    </recommendedName>
</protein>
<accession>L7M607</accession>
<dbReference type="InterPro" id="IPR026960">
    <property type="entry name" value="RVT-Znf"/>
</dbReference>
<dbReference type="Pfam" id="PF13966">
    <property type="entry name" value="zf-RVT"/>
    <property type="match status" value="1"/>
</dbReference>
<sequence>MPVTPTAKSFFFKLHTNTLPVKTWLQEKGIFVPWTTDCILCHKPENIEHAFLDCWDAVFYWDVLQRTLKKELPLYPYGIRFVPIESPYDMIMILGFHGLWKTRMQVRHADVHVKSSIDNFIESVVQIKEMFRAQPDPPDWVTILDALSDMKKF</sequence>
<organism evidence="2">
    <name type="scientific">Rhipicephalus pulchellus</name>
    <name type="common">Yellow backed tick</name>
    <name type="synonym">Dermacentor pulchellus</name>
    <dbReference type="NCBI Taxonomy" id="72859"/>
    <lineage>
        <taxon>Eukaryota</taxon>
        <taxon>Metazoa</taxon>
        <taxon>Ecdysozoa</taxon>
        <taxon>Arthropoda</taxon>
        <taxon>Chelicerata</taxon>
        <taxon>Arachnida</taxon>
        <taxon>Acari</taxon>
        <taxon>Parasitiformes</taxon>
        <taxon>Ixodida</taxon>
        <taxon>Ixodoidea</taxon>
        <taxon>Ixodidae</taxon>
        <taxon>Rhipicephalinae</taxon>
        <taxon>Rhipicephalus</taxon>
        <taxon>Rhipicephalus</taxon>
    </lineage>
</organism>